<reference evidence="1 2" key="1">
    <citation type="submission" date="2017-11" db="EMBL/GenBank/DDBJ databases">
        <title>Draft Genome Sequence of Sporolactobacillus inulinus NBRC 111894 Isolated from Koso, a Japanese Sugar-Vegetable Fermented Beverage.</title>
        <authorList>
            <person name="Chiou T.Y."/>
            <person name="Oshima K."/>
            <person name="Suda W."/>
            <person name="Hattori M."/>
            <person name="Takahashi T."/>
        </authorList>
    </citation>
    <scope>NUCLEOTIDE SEQUENCE [LARGE SCALE GENOMIC DNA]</scope>
    <source>
        <strain evidence="1 2">NBRC111894</strain>
    </source>
</reference>
<proteinExistence type="predicted"/>
<protein>
    <submittedName>
        <fullName evidence="1">Uncharacterized protein</fullName>
    </submittedName>
</protein>
<comment type="caution">
    <text evidence="1">The sequence shown here is derived from an EMBL/GenBank/DDBJ whole genome shotgun (WGS) entry which is preliminary data.</text>
</comment>
<organism evidence="1 2">
    <name type="scientific">Sporolactobacillus inulinus</name>
    <dbReference type="NCBI Taxonomy" id="2078"/>
    <lineage>
        <taxon>Bacteria</taxon>
        <taxon>Bacillati</taxon>
        <taxon>Bacillota</taxon>
        <taxon>Bacilli</taxon>
        <taxon>Bacillales</taxon>
        <taxon>Sporolactobacillaceae</taxon>
        <taxon>Sporolactobacillus</taxon>
    </lineage>
</organism>
<accession>A0A4Y1Z6R7</accession>
<gene>
    <name evidence="1" type="ORF">NBRC111894_172</name>
</gene>
<name>A0A4Y1Z6R7_9BACL</name>
<evidence type="ECO:0000313" key="1">
    <source>
        <dbReference type="EMBL" id="GAY74618.1"/>
    </source>
</evidence>
<sequence length="38" mass="4428">MLKPLNTPFLENKISQSCLRNQQKTNNTCFSLYVIVIK</sequence>
<dbReference type="AlphaFoldDB" id="A0A4Y1Z6R7"/>
<dbReference type="Proteomes" id="UP000319716">
    <property type="component" value="Unassembled WGS sequence"/>
</dbReference>
<evidence type="ECO:0000313" key="2">
    <source>
        <dbReference type="Proteomes" id="UP000319716"/>
    </source>
</evidence>
<dbReference type="EMBL" id="BEXB01000001">
    <property type="protein sequence ID" value="GAY74618.1"/>
    <property type="molecule type" value="Genomic_DNA"/>
</dbReference>